<dbReference type="InterPro" id="IPR036867">
    <property type="entry name" value="R3H_dom_sf"/>
</dbReference>
<feature type="region of interest" description="Disordered" evidence="1">
    <location>
        <begin position="1"/>
        <end position="23"/>
    </location>
</feature>
<dbReference type="Gene3D" id="3.30.1370.50">
    <property type="entry name" value="R3H-like domain"/>
    <property type="match status" value="1"/>
</dbReference>
<dbReference type="PANTHER" id="PTHR13498">
    <property type="entry name" value="SPERM ASSOCIATED ANTIGEN 7"/>
    <property type="match status" value="1"/>
</dbReference>
<dbReference type="InterPro" id="IPR001374">
    <property type="entry name" value="R3H_dom"/>
</dbReference>
<reference evidence="3" key="1">
    <citation type="submission" date="2018-07" db="EMBL/GenBank/DDBJ databases">
        <authorList>
            <person name="Quirk P.G."/>
            <person name="Krulwich T.A."/>
        </authorList>
    </citation>
    <scope>NUCLEOTIDE SEQUENCE</scope>
</reference>
<dbReference type="GO" id="GO:0003676">
    <property type="term" value="F:nucleic acid binding"/>
    <property type="evidence" value="ECO:0007669"/>
    <property type="project" value="UniProtKB-UniRule"/>
</dbReference>
<accession>A0A336M638</accession>
<dbReference type="AlphaFoldDB" id="A0A336M638"/>
<dbReference type="VEuPathDB" id="VectorBase:CSON012697"/>
<dbReference type="Pfam" id="PF01424">
    <property type="entry name" value="R3H"/>
    <property type="match status" value="1"/>
</dbReference>
<dbReference type="SMART" id="SM00393">
    <property type="entry name" value="R3H"/>
    <property type="match status" value="1"/>
</dbReference>
<dbReference type="EMBL" id="UFQT01000611">
    <property type="protein sequence ID" value="SSX25734.1"/>
    <property type="molecule type" value="Genomic_DNA"/>
</dbReference>
<evidence type="ECO:0000313" key="3">
    <source>
        <dbReference type="EMBL" id="SSX25734.1"/>
    </source>
</evidence>
<evidence type="ECO:0000259" key="2">
    <source>
        <dbReference type="PROSITE" id="PS51061"/>
    </source>
</evidence>
<gene>
    <name evidence="3" type="primary">CSON012697</name>
</gene>
<dbReference type="SUPFAM" id="SSF82708">
    <property type="entry name" value="R3H domain"/>
    <property type="match status" value="1"/>
</dbReference>
<feature type="compositionally biased region" description="Basic residues" evidence="1">
    <location>
        <begin position="232"/>
        <end position="242"/>
    </location>
</feature>
<organism evidence="3">
    <name type="scientific">Culicoides sonorensis</name>
    <name type="common">Biting midge</name>
    <dbReference type="NCBI Taxonomy" id="179676"/>
    <lineage>
        <taxon>Eukaryota</taxon>
        <taxon>Metazoa</taxon>
        <taxon>Ecdysozoa</taxon>
        <taxon>Arthropoda</taxon>
        <taxon>Hexapoda</taxon>
        <taxon>Insecta</taxon>
        <taxon>Pterygota</taxon>
        <taxon>Neoptera</taxon>
        <taxon>Endopterygota</taxon>
        <taxon>Diptera</taxon>
        <taxon>Nematocera</taxon>
        <taxon>Chironomoidea</taxon>
        <taxon>Ceratopogonidae</taxon>
        <taxon>Ceratopogoninae</taxon>
        <taxon>Culicoides</taxon>
        <taxon>Monoculicoides</taxon>
    </lineage>
</organism>
<dbReference type="InterPro" id="IPR017330">
    <property type="entry name" value="SPAG7"/>
</dbReference>
<feature type="region of interest" description="Disordered" evidence="1">
    <location>
        <begin position="212"/>
        <end position="242"/>
    </location>
</feature>
<sequence>MDLLGSILNSMDKPPSTDEKKKEQMKSNDLVLINVLIVFYFDFFQNLEQREEEEKIKEKQRKELQRFRKYAEERISRFLNDERKCLQFQPLDSIMRGIIHDIAETNKLVTMGFGIDGIDRYIVVYKKEHFPPSEDEISARKNGEEWNEETAKIYAERREELAKRLAEEKPLTEQEIKPNSNYKDKYVHLIGQDAALDAAKLTVSNKTYGYVPSENKKDLRSIEQTMADIQAKKKQKTQHQTN</sequence>
<evidence type="ECO:0000256" key="1">
    <source>
        <dbReference type="SAM" id="MobiDB-lite"/>
    </source>
</evidence>
<name>A0A336M638_CULSO</name>
<feature type="domain" description="R3H" evidence="2">
    <location>
        <begin position="65"/>
        <end position="128"/>
    </location>
</feature>
<dbReference type="PANTHER" id="PTHR13498:SF3">
    <property type="entry name" value="SPERM-ASSOCIATED ANTIGEN 7"/>
    <property type="match status" value="1"/>
</dbReference>
<protein>
    <submittedName>
        <fullName evidence="3">CSON012697 protein</fullName>
    </submittedName>
</protein>
<dbReference type="PIRSF" id="PIRSF037943">
    <property type="entry name" value="Sperm-assoc_antigen_PAG7"/>
    <property type="match status" value="1"/>
</dbReference>
<dbReference type="PROSITE" id="PS51061">
    <property type="entry name" value="R3H"/>
    <property type="match status" value="1"/>
</dbReference>
<proteinExistence type="predicted"/>